<evidence type="ECO:0000256" key="2">
    <source>
        <dbReference type="PROSITE-ProRule" id="PRU00117"/>
    </source>
</evidence>
<dbReference type="Proteomes" id="UP000030744">
    <property type="component" value="Unassembled WGS sequence"/>
</dbReference>
<dbReference type="Pfam" id="PF00013">
    <property type="entry name" value="KH_1"/>
    <property type="match status" value="4"/>
</dbReference>
<evidence type="ECO:0000256" key="1">
    <source>
        <dbReference type="ARBA" id="ARBA00022737"/>
    </source>
</evidence>
<dbReference type="PROSITE" id="PS50084">
    <property type="entry name" value="KH_TYPE_1"/>
    <property type="match status" value="4"/>
</dbReference>
<feature type="compositionally biased region" description="Low complexity" evidence="3">
    <location>
        <begin position="621"/>
        <end position="639"/>
    </location>
</feature>
<dbReference type="InterPro" id="IPR036612">
    <property type="entry name" value="KH_dom_type_1_sf"/>
</dbReference>
<dbReference type="GO" id="GO:0003723">
    <property type="term" value="F:RNA binding"/>
    <property type="evidence" value="ECO:0007669"/>
    <property type="project" value="UniProtKB-UniRule"/>
</dbReference>
<dbReference type="InterPro" id="IPR004088">
    <property type="entry name" value="KH_dom_type_1"/>
</dbReference>
<feature type="region of interest" description="Disordered" evidence="3">
    <location>
        <begin position="344"/>
        <end position="370"/>
    </location>
</feature>
<dbReference type="OrthoDB" id="441329at2759"/>
<gene>
    <name evidence="5" type="ORF">EMH_0059740</name>
</gene>
<dbReference type="GeneID" id="25380586"/>
<dbReference type="VEuPathDB" id="ToxoDB:EMH_0059740"/>
<feature type="compositionally biased region" description="Low complexity" evidence="3">
    <location>
        <begin position="713"/>
        <end position="740"/>
    </location>
</feature>
<feature type="domain" description="K Homology" evidence="4">
    <location>
        <begin position="74"/>
        <end position="169"/>
    </location>
</feature>
<sequence>MEPFKRRQEGPQASSLSSSMGGGPPLQLAPSSNGSISSFPAYGAPKRQRISPGVMGVEGDDGAPQEGGPQGAPRVLPVCLLVSDNIAGALIGKGGATVRDLERSTNARIFVQRNAMGPPELAAAKQALLDTVGPPPQSQALDVTKIVAIGGTKEEDVQAGLYKVLNIISTHPTHSGRAAAVLLVPHRSIGGIVGQRGRTIEELSQKTQTQIRVVPGFAAVSGDRALCITGGQDEHVAAAVQLLLQQLQQMLAAGRLIKQDFDYLITISSTAQPKATQTQIRVVPGFAAVSGDRALCITGGQDEHVAAAVQLLLQQLQQMLAAGRLIKQDFDYLITISSTAQPKALRGPRGPMGALPGGPPQGAPLPMGGASPTGPGGFFGVGMGAPGWGAPSGAGGPPGPQGVPGAGGMGGGAGCIGYRFVASVESCGGLGCSSVLCFVIPQRLAAWVVGPQGAHVRAIREETGAQIQVLDEVSGFTGEDARCVLRGPQGGGPSGGPSDGSEGGERFCMISGGLQAVCGAVLRLGLPLQEKLQQLQQQQQQQQPLRLLIPFRFVSPLIGSKGTVIREMQQKSGALIQISKTLGAPGGPTGGPSGGPTGGAPEGGPSGGGGAGGGQGGSFGWGEQQQQQGSSSSSSSSSSKALTPREQHRIISVEGPTAARLVALALIWQRILGVEYPDLYREGAPFICPSSLAEDLQQQGHDISKIMLPPPAARMQQQQQQQQQPYGGPDAAGAPYYDGASPTGGGAPWGAPQGDPMGGGQQRPWLHDDAAAAAAAAAAVGGGGWGGAPHDMGAPSIEQLEGWLRSFCCRVGPVQDMGALERLRETGRRDWKEGRNEGERERESKGREKGERERERQGERDRERERQGERRERERKERDRERERKERETGRDREREKG</sequence>
<dbReference type="SMART" id="SM00322">
    <property type="entry name" value="KH"/>
    <property type="match status" value="4"/>
</dbReference>
<evidence type="ECO:0000313" key="6">
    <source>
        <dbReference type="Proteomes" id="UP000030744"/>
    </source>
</evidence>
<feature type="region of interest" description="Disordered" evidence="3">
    <location>
        <begin position="830"/>
        <end position="898"/>
    </location>
</feature>
<feature type="compositionally biased region" description="Gly residues" evidence="3">
    <location>
        <begin position="584"/>
        <end position="620"/>
    </location>
</feature>
<keyword evidence="1" id="KW-0677">Repeat</keyword>
<dbReference type="InterPro" id="IPR004087">
    <property type="entry name" value="KH_dom"/>
</dbReference>
<keyword evidence="2" id="KW-0694">RNA-binding</keyword>
<dbReference type="SUPFAM" id="SSF54791">
    <property type="entry name" value="Eukaryotic type KH-domain (KH-domain type I)"/>
    <property type="match status" value="4"/>
</dbReference>
<reference evidence="5" key="2">
    <citation type="submission" date="2013-10" db="EMBL/GenBank/DDBJ databases">
        <authorList>
            <person name="Aslett M."/>
        </authorList>
    </citation>
    <scope>NUCLEOTIDE SEQUENCE [LARGE SCALE GENOMIC DNA]</scope>
    <source>
        <strain evidence="5">Houghton</strain>
    </source>
</reference>
<evidence type="ECO:0000313" key="5">
    <source>
        <dbReference type="EMBL" id="CDJ30599.1"/>
    </source>
</evidence>
<dbReference type="RefSeq" id="XP_013353164.1">
    <property type="nucleotide sequence ID" value="XM_013497710.1"/>
</dbReference>
<dbReference type="AlphaFoldDB" id="U6JYU1"/>
<name>U6JYU1_9EIME</name>
<organism evidence="5 6">
    <name type="scientific">Eimeria mitis</name>
    <dbReference type="NCBI Taxonomy" id="44415"/>
    <lineage>
        <taxon>Eukaryota</taxon>
        <taxon>Sar</taxon>
        <taxon>Alveolata</taxon>
        <taxon>Apicomplexa</taxon>
        <taxon>Conoidasida</taxon>
        <taxon>Coccidia</taxon>
        <taxon>Eucoccidiorida</taxon>
        <taxon>Eimeriorina</taxon>
        <taxon>Eimeriidae</taxon>
        <taxon>Eimeria</taxon>
    </lineage>
</organism>
<keyword evidence="6" id="KW-1185">Reference proteome</keyword>
<feature type="compositionally biased region" description="Low complexity" evidence="3">
    <location>
        <begin position="10"/>
        <end position="19"/>
    </location>
</feature>
<proteinExistence type="predicted"/>
<evidence type="ECO:0000256" key="3">
    <source>
        <dbReference type="SAM" id="MobiDB-lite"/>
    </source>
</evidence>
<feature type="compositionally biased region" description="Polar residues" evidence="3">
    <location>
        <begin position="29"/>
        <end position="38"/>
    </location>
</feature>
<dbReference type="Gene3D" id="3.30.1370.10">
    <property type="entry name" value="K Homology domain, type 1"/>
    <property type="match status" value="4"/>
</dbReference>
<dbReference type="EMBL" id="HG682632">
    <property type="protein sequence ID" value="CDJ30599.1"/>
    <property type="molecule type" value="Genomic_DNA"/>
</dbReference>
<feature type="domain" description="K Homology" evidence="4">
    <location>
        <begin position="541"/>
        <end position="672"/>
    </location>
</feature>
<feature type="region of interest" description="Disordered" evidence="3">
    <location>
        <begin position="711"/>
        <end position="764"/>
    </location>
</feature>
<dbReference type="PANTHER" id="PTHR10288">
    <property type="entry name" value="KH DOMAIN CONTAINING RNA BINDING PROTEIN"/>
    <property type="match status" value="1"/>
</dbReference>
<protein>
    <recommendedName>
        <fullName evidence="4">K Homology domain-containing protein</fullName>
    </recommendedName>
</protein>
<feature type="region of interest" description="Disordered" evidence="3">
    <location>
        <begin position="1"/>
        <end position="71"/>
    </location>
</feature>
<evidence type="ECO:0000259" key="4">
    <source>
        <dbReference type="SMART" id="SM00322"/>
    </source>
</evidence>
<feature type="domain" description="K Homology" evidence="4">
    <location>
        <begin position="433"/>
        <end position="529"/>
    </location>
</feature>
<reference evidence="5" key="1">
    <citation type="submission" date="2013-10" db="EMBL/GenBank/DDBJ databases">
        <title>Genomic analysis of the causative agents of coccidiosis in chickens.</title>
        <authorList>
            <person name="Reid A.J."/>
            <person name="Blake D."/>
            <person name="Billington K."/>
            <person name="Browne H."/>
            <person name="Dunn M."/>
            <person name="Hung S."/>
            <person name="Kawahara F."/>
            <person name="Miranda-Saavedra D."/>
            <person name="Mourier T."/>
            <person name="Nagra H."/>
            <person name="Otto T.D."/>
            <person name="Rawlings N."/>
            <person name="Sanchez A."/>
            <person name="Sanders M."/>
            <person name="Subramaniam C."/>
            <person name="Tay Y."/>
            <person name="Dear P."/>
            <person name="Doerig C."/>
            <person name="Gruber A."/>
            <person name="Parkinson J."/>
            <person name="Shirley M."/>
            <person name="Wan K.L."/>
            <person name="Berriman M."/>
            <person name="Tomley F."/>
            <person name="Pain A."/>
        </authorList>
    </citation>
    <scope>NUCLEOTIDE SEQUENCE [LARGE SCALE GENOMIC DNA]</scope>
    <source>
        <strain evidence="5">Houghton</strain>
    </source>
</reference>
<accession>U6JYU1</accession>
<dbReference type="CDD" id="cd00105">
    <property type="entry name" value="KH-I"/>
    <property type="match status" value="1"/>
</dbReference>
<feature type="domain" description="K Homology" evidence="4">
    <location>
        <begin position="176"/>
        <end position="248"/>
    </location>
</feature>
<feature type="region of interest" description="Disordered" evidence="3">
    <location>
        <begin position="580"/>
        <end position="643"/>
    </location>
</feature>